<dbReference type="GO" id="GO:0043025">
    <property type="term" value="C:neuronal cell body"/>
    <property type="evidence" value="ECO:0007669"/>
    <property type="project" value="TreeGrafter"/>
</dbReference>
<evidence type="ECO:0000313" key="11">
    <source>
        <dbReference type="Proteomes" id="UP000801492"/>
    </source>
</evidence>
<comment type="similarity">
    <text evidence="2">Belongs to the ric-3 family.</text>
</comment>
<evidence type="ECO:0000313" key="10">
    <source>
        <dbReference type="EMBL" id="KAF2881165.1"/>
    </source>
</evidence>
<sequence length="800" mass="88844">MSERFRSENSARYQTETNSAKMSEGDLGTRKTLFVLVIVVGCFAVLWPKVFYPMLVGPTNQRMKPSNLDKGCCDVISDIDVNTIKIMSELCNNIIQQDDEKPLKGQEIIIRCRAEVLNKCGIDISAVLQEQVRLGHSFKQIVDEVRSFNGSLCLKYNFGVSPWRLGVSHRVVNLGPAYIRQERPAHLRPEMLHPALREKGRAIPQPYQPPGKGSQPKFVDGRPGPVPGVRPPMGGAGHVVHPQQKGLNSMGVIMPIYTIGIVIFFSYTLMKLLFKKKPEGPGGGLYPPVEPSMTFRREVFESQKSRAPHGPGSIVNAMSALLDEVDQELEARRKANEAASQKEEPTSNGTLLANGDAKQPEHEQPSVKVLGMEMTASCEGGEKWSRPESPVLPSSPPPPPEPVEPPQEIYLEGALPAQSQLLVADSTTETETSVDSSSADPAVVLASKMTLSVISLDSQENENEVEPTEKSKLRNGEVENKNVEDEIVDESKYTTASGATAAERDISEEERTDGEEEMEDDIAKIPECMVDNGAQQIEDIEDLHDDDAEAELEKLADVKEEDVEKPQSTVKFSEEVVEDVQQKVNFLSPETIEGISDVIDDVINTGTQISELRSNLDEKVEEREPAVRFSEKVEDDIESEPMEGMSPADIESISDVIDDVINVGTRMSEMISAEKEAELNESVEAQKIENKTDMDESKEKEKKGVVEVVESDEEVEEEEIEIEVDEDDEEEIEVEIVEEDDDEEEVEVEIVEEEEEEEEEEVVELPKPKEKNTEKVQQKTKPLAESSDTKVETKSDSVND</sequence>
<feature type="region of interest" description="Disordered" evidence="7">
    <location>
        <begin position="330"/>
        <end position="408"/>
    </location>
</feature>
<evidence type="ECO:0000256" key="7">
    <source>
        <dbReference type="SAM" id="MobiDB-lite"/>
    </source>
</evidence>
<dbReference type="Pfam" id="PF15361">
    <property type="entry name" value="RIC3"/>
    <property type="match status" value="1"/>
</dbReference>
<feature type="region of interest" description="Disordered" evidence="7">
    <location>
        <begin position="201"/>
        <end position="236"/>
    </location>
</feature>
<feature type="region of interest" description="Disordered" evidence="7">
    <location>
        <begin position="455"/>
        <end position="519"/>
    </location>
</feature>
<dbReference type="EMBL" id="VTPC01090849">
    <property type="protein sequence ID" value="KAF2881165.1"/>
    <property type="molecule type" value="Genomic_DNA"/>
</dbReference>
<dbReference type="GO" id="GO:0034394">
    <property type="term" value="P:protein localization to cell surface"/>
    <property type="evidence" value="ECO:0007669"/>
    <property type="project" value="TreeGrafter"/>
</dbReference>
<dbReference type="GO" id="GO:0043005">
    <property type="term" value="C:neuron projection"/>
    <property type="evidence" value="ECO:0007669"/>
    <property type="project" value="TreeGrafter"/>
</dbReference>
<dbReference type="InterPro" id="IPR026160">
    <property type="entry name" value="Ric3"/>
</dbReference>
<feature type="compositionally biased region" description="Polar residues" evidence="7">
    <location>
        <begin position="10"/>
        <end position="21"/>
    </location>
</feature>
<dbReference type="GO" id="GO:0007271">
    <property type="term" value="P:synaptic transmission, cholinergic"/>
    <property type="evidence" value="ECO:0007669"/>
    <property type="project" value="TreeGrafter"/>
</dbReference>
<feature type="compositionally biased region" description="Acidic residues" evidence="7">
    <location>
        <begin position="506"/>
        <end position="519"/>
    </location>
</feature>
<protein>
    <recommendedName>
        <fullName evidence="9">Resistance to inhibitors of cholinesterase protein 3 N-terminal domain-containing protein</fullName>
    </recommendedName>
</protein>
<dbReference type="GO" id="GO:0005789">
    <property type="term" value="C:endoplasmic reticulum membrane"/>
    <property type="evidence" value="ECO:0007669"/>
    <property type="project" value="UniProtKB-SubCell"/>
</dbReference>
<accession>A0A8K0C5D3</accession>
<dbReference type="OrthoDB" id="10070774at2759"/>
<feature type="compositionally biased region" description="Basic and acidic residues" evidence="7">
    <location>
        <begin position="330"/>
        <end position="345"/>
    </location>
</feature>
<feature type="compositionally biased region" description="Basic and acidic residues" evidence="7">
    <location>
        <begin position="675"/>
        <end position="705"/>
    </location>
</feature>
<dbReference type="PANTHER" id="PTHR21723">
    <property type="entry name" value="RESISTANCE TO INHIBITORS OF CHOLINESTERASE PROTEIN 3 RIC3"/>
    <property type="match status" value="1"/>
</dbReference>
<feature type="transmembrane region" description="Helical" evidence="8">
    <location>
        <begin position="33"/>
        <end position="55"/>
    </location>
</feature>
<feature type="region of interest" description="Disordered" evidence="7">
    <location>
        <begin position="614"/>
        <end position="652"/>
    </location>
</feature>
<feature type="compositionally biased region" description="Basic and acidic residues" evidence="7">
    <location>
        <begin position="614"/>
        <end position="632"/>
    </location>
</feature>
<feature type="region of interest" description="Disordered" evidence="7">
    <location>
        <begin position="1"/>
        <end position="23"/>
    </location>
</feature>
<evidence type="ECO:0000259" key="9">
    <source>
        <dbReference type="Pfam" id="PF15361"/>
    </source>
</evidence>
<feature type="compositionally biased region" description="Basic and acidic residues" evidence="7">
    <location>
        <begin position="787"/>
        <end position="800"/>
    </location>
</feature>
<evidence type="ECO:0000256" key="6">
    <source>
        <dbReference type="ARBA" id="ARBA00023136"/>
    </source>
</evidence>
<feature type="compositionally biased region" description="Basic and acidic residues" evidence="7">
    <location>
        <begin position="467"/>
        <end position="492"/>
    </location>
</feature>
<keyword evidence="11" id="KW-1185">Reference proteome</keyword>
<evidence type="ECO:0000256" key="1">
    <source>
        <dbReference type="ARBA" id="ARBA00004586"/>
    </source>
</evidence>
<name>A0A8K0C5D3_IGNLU</name>
<keyword evidence="5 8" id="KW-1133">Transmembrane helix</keyword>
<evidence type="ECO:0000256" key="5">
    <source>
        <dbReference type="ARBA" id="ARBA00022989"/>
    </source>
</evidence>
<keyword evidence="6 8" id="KW-0472">Membrane</keyword>
<dbReference type="AlphaFoldDB" id="A0A8K0C5D3"/>
<evidence type="ECO:0000256" key="4">
    <source>
        <dbReference type="ARBA" id="ARBA00022824"/>
    </source>
</evidence>
<feature type="transmembrane region" description="Helical" evidence="8">
    <location>
        <begin position="252"/>
        <end position="270"/>
    </location>
</feature>
<dbReference type="GO" id="GO:0045202">
    <property type="term" value="C:synapse"/>
    <property type="evidence" value="ECO:0007669"/>
    <property type="project" value="GOC"/>
</dbReference>
<feature type="domain" description="Resistance to inhibitors of cholinesterase protein 3 N-terminal" evidence="9">
    <location>
        <begin position="187"/>
        <end position="296"/>
    </location>
</feature>
<reference evidence="10" key="1">
    <citation type="submission" date="2019-08" db="EMBL/GenBank/DDBJ databases">
        <title>The genome of the North American firefly Photinus pyralis.</title>
        <authorList>
            <consortium name="Photinus pyralis genome working group"/>
            <person name="Fallon T.R."/>
            <person name="Sander Lower S.E."/>
            <person name="Weng J.-K."/>
        </authorList>
    </citation>
    <scope>NUCLEOTIDE SEQUENCE</scope>
    <source>
        <strain evidence="10">TRF0915ILg1</strain>
        <tissue evidence="10">Whole body</tissue>
    </source>
</reference>
<dbReference type="PANTHER" id="PTHR21723:SF3">
    <property type="entry name" value="PROTEIN RIC-3"/>
    <property type="match status" value="1"/>
</dbReference>
<gene>
    <name evidence="10" type="ORF">ILUMI_24990</name>
</gene>
<keyword evidence="4" id="KW-0256">Endoplasmic reticulum</keyword>
<feature type="region of interest" description="Disordered" evidence="7">
    <location>
        <begin position="675"/>
        <end position="800"/>
    </location>
</feature>
<organism evidence="10 11">
    <name type="scientific">Ignelater luminosus</name>
    <name type="common">Cucubano</name>
    <name type="synonym">Pyrophorus luminosus</name>
    <dbReference type="NCBI Taxonomy" id="2038154"/>
    <lineage>
        <taxon>Eukaryota</taxon>
        <taxon>Metazoa</taxon>
        <taxon>Ecdysozoa</taxon>
        <taxon>Arthropoda</taxon>
        <taxon>Hexapoda</taxon>
        <taxon>Insecta</taxon>
        <taxon>Pterygota</taxon>
        <taxon>Neoptera</taxon>
        <taxon>Endopterygota</taxon>
        <taxon>Coleoptera</taxon>
        <taxon>Polyphaga</taxon>
        <taxon>Elateriformia</taxon>
        <taxon>Elateroidea</taxon>
        <taxon>Elateridae</taxon>
        <taxon>Agrypninae</taxon>
        <taxon>Pyrophorini</taxon>
        <taxon>Ignelater</taxon>
    </lineage>
</organism>
<dbReference type="InterPro" id="IPR032763">
    <property type="entry name" value="RIC3_N"/>
</dbReference>
<feature type="compositionally biased region" description="Acidic residues" evidence="7">
    <location>
        <begin position="709"/>
        <end position="763"/>
    </location>
</feature>
<feature type="compositionally biased region" description="Basic and acidic residues" evidence="7">
    <location>
        <begin position="764"/>
        <end position="777"/>
    </location>
</feature>
<comment type="caution">
    <text evidence="10">The sequence shown here is derived from an EMBL/GenBank/DDBJ whole genome shotgun (WGS) entry which is preliminary data.</text>
</comment>
<evidence type="ECO:0000256" key="8">
    <source>
        <dbReference type="SAM" id="Phobius"/>
    </source>
</evidence>
<evidence type="ECO:0000256" key="3">
    <source>
        <dbReference type="ARBA" id="ARBA00022692"/>
    </source>
</evidence>
<feature type="compositionally biased region" description="Pro residues" evidence="7">
    <location>
        <begin position="393"/>
        <end position="405"/>
    </location>
</feature>
<evidence type="ECO:0000256" key="2">
    <source>
        <dbReference type="ARBA" id="ARBA00008538"/>
    </source>
</evidence>
<proteinExistence type="inferred from homology"/>
<dbReference type="Proteomes" id="UP000801492">
    <property type="component" value="Unassembled WGS sequence"/>
</dbReference>
<comment type="subcellular location">
    <subcellularLocation>
        <location evidence="1">Endoplasmic reticulum membrane</location>
    </subcellularLocation>
</comment>
<keyword evidence="3 8" id="KW-0812">Transmembrane</keyword>